<organism evidence="1">
    <name type="scientific">marine sediment metagenome</name>
    <dbReference type="NCBI Taxonomy" id="412755"/>
    <lineage>
        <taxon>unclassified sequences</taxon>
        <taxon>metagenomes</taxon>
        <taxon>ecological metagenomes</taxon>
    </lineage>
</organism>
<proteinExistence type="predicted"/>
<accession>A0A0F8X1G0</accession>
<reference evidence="1" key="1">
    <citation type="journal article" date="2015" name="Nature">
        <title>Complex archaea that bridge the gap between prokaryotes and eukaryotes.</title>
        <authorList>
            <person name="Spang A."/>
            <person name="Saw J.H."/>
            <person name="Jorgensen S.L."/>
            <person name="Zaremba-Niedzwiedzka K."/>
            <person name="Martijn J."/>
            <person name="Lind A.E."/>
            <person name="van Eijk R."/>
            <person name="Schleper C."/>
            <person name="Guy L."/>
            <person name="Ettema T.J."/>
        </authorList>
    </citation>
    <scope>NUCLEOTIDE SEQUENCE</scope>
</reference>
<protein>
    <submittedName>
        <fullName evidence="1">Uncharacterized protein</fullName>
    </submittedName>
</protein>
<gene>
    <name evidence="1" type="ORF">LCGC14_2999710</name>
</gene>
<evidence type="ECO:0000313" key="1">
    <source>
        <dbReference type="EMBL" id="KKK62902.1"/>
    </source>
</evidence>
<dbReference type="EMBL" id="LAZR01061770">
    <property type="protein sequence ID" value="KKK62902.1"/>
    <property type="molecule type" value="Genomic_DNA"/>
</dbReference>
<comment type="caution">
    <text evidence="1">The sequence shown here is derived from an EMBL/GenBank/DDBJ whole genome shotgun (WGS) entry which is preliminary data.</text>
</comment>
<name>A0A0F8X1G0_9ZZZZ</name>
<sequence>MDMINDILDLAKMESGKMEVRPTEFALGPVVVAQCDVVRS</sequence>
<dbReference type="AlphaFoldDB" id="A0A0F8X1G0"/>
<feature type="non-terminal residue" evidence="1">
    <location>
        <position position="40"/>
    </location>
</feature>